<comment type="caution">
    <text evidence="1">The sequence shown here is derived from an EMBL/GenBank/DDBJ whole genome shotgun (WGS) entry which is preliminary data.</text>
</comment>
<dbReference type="PANTHER" id="PTHR34808:SF2">
    <property type="entry name" value="EXPRESSED PROTEIN"/>
    <property type="match status" value="1"/>
</dbReference>
<gene>
    <name evidence="1" type="ORF">TIFTF001_003913</name>
</gene>
<organism evidence="1 2">
    <name type="scientific">Ficus carica</name>
    <name type="common">Common fig</name>
    <dbReference type="NCBI Taxonomy" id="3494"/>
    <lineage>
        <taxon>Eukaryota</taxon>
        <taxon>Viridiplantae</taxon>
        <taxon>Streptophyta</taxon>
        <taxon>Embryophyta</taxon>
        <taxon>Tracheophyta</taxon>
        <taxon>Spermatophyta</taxon>
        <taxon>Magnoliopsida</taxon>
        <taxon>eudicotyledons</taxon>
        <taxon>Gunneridae</taxon>
        <taxon>Pentapetalae</taxon>
        <taxon>rosids</taxon>
        <taxon>fabids</taxon>
        <taxon>Rosales</taxon>
        <taxon>Moraceae</taxon>
        <taxon>Ficeae</taxon>
        <taxon>Ficus</taxon>
    </lineage>
</organism>
<proteinExistence type="predicted"/>
<dbReference type="Proteomes" id="UP001187192">
    <property type="component" value="Unassembled WGS sequence"/>
</dbReference>
<dbReference type="Gramene" id="FCD_00017461-RA">
    <property type="protein sequence ID" value="FCD_00017461-RA:cds"/>
    <property type="gene ID" value="FCD_00017461"/>
</dbReference>
<dbReference type="EMBL" id="BTGU01000004">
    <property type="protein sequence ID" value="GMN32987.1"/>
    <property type="molecule type" value="Genomic_DNA"/>
</dbReference>
<keyword evidence="2" id="KW-1185">Reference proteome</keyword>
<evidence type="ECO:0000313" key="2">
    <source>
        <dbReference type="Proteomes" id="UP001187192"/>
    </source>
</evidence>
<dbReference type="PANTHER" id="PTHR34808">
    <property type="entry name" value="EXPRESSED PROTEIN"/>
    <property type="match status" value="1"/>
</dbReference>
<protein>
    <submittedName>
        <fullName evidence="1">Uncharacterized protein</fullName>
    </submittedName>
</protein>
<name>A0AA87ZFQ8_FICCA</name>
<accession>A0AA87ZFQ8</accession>
<evidence type="ECO:0000313" key="1">
    <source>
        <dbReference type="EMBL" id="GMN32987.1"/>
    </source>
</evidence>
<sequence length="105" mass="11942">MMEGTTSTVRSIDRMSSIESEPRTLRMDQIHFAREAALYVLQTRSMEEAMRIFTEGLEPVVSAVGMKKGTILGMELSDEFEFAEQDHHHLNINPDLIRDVVTAPF</sequence>
<dbReference type="AlphaFoldDB" id="A0AA87ZFQ8"/>
<reference evidence="1" key="1">
    <citation type="submission" date="2023-07" db="EMBL/GenBank/DDBJ databases">
        <title>draft genome sequence of fig (Ficus carica).</title>
        <authorList>
            <person name="Takahashi T."/>
            <person name="Nishimura K."/>
        </authorList>
    </citation>
    <scope>NUCLEOTIDE SEQUENCE</scope>
</reference>